<dbReference type="PANTHER" id="PTHR43479:SF22">
    <property type="entry name" value="TRANSCRIPTIONAL REGULATOR, TETR FAMILY"/>
    <property type="match status" value="1"/>
</dbReference>
<dbReference type="FunFam" id="1.10.10.60:FF:000141">
    <property type="entry name" value="TetR family transcriptional regulator"/>
    <property type="match status" value="1"/>
</dbReference>
<evidence type="ECO:0000256" key="4">
    <source>
        <dbReference type="ARBA" id="ARBA00023163"/>
    </source>
</evidence>
<protein>
    <submittedName>
        <fullName evidence="7">Transcriptional regulator, TetR family protein</fullName>
    </submittedName>
</protein>
<dbReference type="PROSITE" id="PS01081">
    <property type="entry name" value="HTH_TETR_1"/>
    <property type="match status" value="1"/>
</dbReference>
<organism evidence="7 8">
    <name type="scientific">Bacillus methanolicus (strain MGA3 / ATCC 53907)</name>
    <dbReference type="NCBI Taxonomy" id="796606"/>
    <lineage>
        <taxon>Bacteria</taxon>
        <taxon>Bacillati</taxon>
        <taxon>Bacillota</taxon>
        <taxon>Bacilli</taxon>
        <taxon>Bacillales</taxon>
        <taxon>Bacillaceae</taxon>
        <taxon>Bacillus</taxon>
    </lineage>
</organism>
<gene>
    <name evidence="7" type="ORF">BMMGA3_14840</name>
</gene>
<sequence>MKEKEKLIIDAAIKLFANKGFVATSIQEIANEAGISKGAFYIYFKSKESLLIEIFKYYYETIKARMDEIKTLNLPPRDMFVEHIVCLYTEINKHRDFIIMQTREQAIPFNESIAEFINRMHIETYQFYKKSLTAIYGKDIVPYLGDLSIILQGIFHSYLQLIIFQNNPIDFYNLARFILRRADDLANGLMKSEEKSIVPPHLLNQALFDIQCFPKKINKKNLLLLIKKLKADLETSSDLFVTLDVLEAEINCETPRIPVIQGMLANLKDVQETKELKLQIENFFELRERSKN</sequence>
<dbReference type="EMBL" id="CP007739">
    <property type="protein sequence ID" value="AIE61325.1"/>
    <property type="molecule type" value="Genomic_DNA"/>
</dbReference>
<evidence type="ECO:0000313" key="8">
    <source>
        <dbReference type="Proteomes" id="UP000027602"/>
    </source>
</evidence>
<dbReference type="STRING" id="796606.BMMGA3_14840"/>
<dbReference type="PROSITE" id="PS50977">
    <property type="entry name" value="HTH_TETR_2"/>
    <property type="match status" value="1"/>
</dbReference>
<dbReference type="InterPro" id="IPR009057">
    <property type="entry name" value="Homeodomain-like_sf"/>
</dbReference>
<name>I3DU67_BACMM</name>
<evidence type="ECO:0000313" key="7">
    <source>
        <dbReference type="EMBL" id="AIE61325.1"/>
    </source>
</evidence>
<dbReference type="GO" id="GO:0045892">
    <property type="term" value="P:negative regulation of DNA-templated transcription"/>
    <property type="evidence" value="ECO:0007669"/>
    <property type="project" value="UniProtKB-ARBA"/>
</dbReference>
<dbReference type="KEGG" id="bmet:BMMGA3_14840"/>
<feature type="DNA-binding region" description="H-T-H motif" evidence="5">
    <location>
        <begin position="25"/>
        <end position="44"/>
    </location>
</feature>
<dbReference type="InterPro" id="IPR050624">
    <property type="entry name" value="HTH-type_Tx_Regulator"/>
</dbReference>
<dbReference type="InterPro" id="IPR001647">
    <property type="entry name" value="HTH_TetR"/>
</dbReference>
<keyword evidence="2" id="KW-0805">Transcription regulation</keyword>
<dbReference type="AlphaFoldDB" id="I3DU67"/>
<proteinExistence type="predicted"/>
<evidence type="ECO:0000256" key="3">
    <source>
        <dbReference type="ARBA" id="ARBA00023125"/>
    </source>
</evidence>
<keyword evidence="8" id="KW-1185">Reference proteome</keyword>
<dbReference type="Gene3D" id="1.10.357.10">
    <property type="entry name" value="Tetracycline Repressor, domain 2"/>
    <property type="match status" value="1"/>
</dbReference>
<keyword evidence="1" id="KW-0678">Repressor</keyword>
<dbReference type="HOGENOM" id="CLU_063824_1_1_9"/>
<evidence type="ECO:0000256" key="2">
    <source>
        <dbReference type="ARBA" id="ARBA00023015"/>
    </source>
</evidence>
<accession>I3DU67</accession>
<dbReference type="OrthoDB" id="9812993at2"/>
<dbReference type="PANTHER" id="PTHR43479">
    <property type="entry name" value="ACREF/ENVCD OPERON REPRESSOR-RELATED"/>
    <property type="match status" value="1"/>
</dbReference>
<dbReference type="SUPFAM" id="SSF46689">
    <property type="entry name" value="Homeodomain-like"/>
    <property type="match status" value="1"/>
</dbReference>
<keyword evidence="3 5" id="KW-0238">DNA-binding</keyword>
<evidence type="ECO:0000259" key="6">
    <source>
        <dbReference type="PROSITE" id="PS50977"/>
    </source>
</evidence>
<dbReference type="InterPro" id="IPR023772">
    <property type="entry name" value="DNA-bd_HTH_TetR-type_CS"/>
</dbReference>
<reference evidence="7 8" key="1">
    <citation type="journal article" date="2015" name="BMC Genomics">
        <title>Transcriptome analysis of thermophilic methylotrophic Bacillus methanolicus MGA3 using RNA-sequencing provides detailed insights into its previously uncharted transcriptional landscape.</title>
        <authorList>
            <person name="Irla M."/>
            <person name="Neshat A."/>
            <person name="Brautaset T."/>
            <person name="Ruckert C."/>
            <person name="Kalinowski J."/>
            <person name="Wendisch V.F."/>
        </authorList>
    </citation>
    <scope>NUCLEOTIDE SEQUENCE [LARGE SCALE GENOMIC DNA]</scope>
    <source>
        <strain evidence="8">MGA3 / ATCC 53907</strain>
    </source>
</reference>
<dbReference type="PRINTS" id="PR00455">
    <property type="entry name" value="HTHTETR"/>
</dbReference>
<dbReference type="eggNOG" id="COG1309">
    <property type="taxonomic scope" value="Bacteria"/>
</dbReference>
<evidence type="ECO:0000256" key="5">
    <source>
        <dbReference type="PROSITE-ProRule" id="PRU00335"/>
    </source>
</evidence>
<evidence type="ECO:0000256" key="1">
    <source>
        <dbReference type="ARBA" id="ARBA00022491"/>
    </source>
</evidence>
<dbReference type="GO" id="GO:0003677">
    <property type="term" value="F:DNA binding"/>
    <property type="evidence" value="ECO:0007669"/>
    <property type="project" value="UniProtKB-UniRule"/>
</dbReference>
<dbReference type="Proteomes" id="UP000027602">
    <property type="component" value="Chromosome"/>
</dbReference>
<keyword evidence="4" id="KW-0804">Transcription</keyword>
<dbReference type="RefSeq" id="WP_003349369.1">
    <property type="nucleotide sequence ID" value="NZ_ADWW01000005.1"/>
</dbReference>
<dbReference type="Pfam" id="PF00440">
    <property type="entry name" value="TetR_N"/>
    <property type="match status" value="1"/>
</dbReference>
<feature type="domain" description="HTH tetR-type" evidence="6">
    <location>
        <begin position="2"/>
        <end position="62"/>
    </location>
</feature>